<dbReference type="EMBL" id="CVMV01000033">
    <property type="protein sequence ID" value="CRG95349.1"/>
    <property type="molecule type" value="Genomic_DNA"/>
</dbReference>
<evidence type="ECO:0000313" key="10">
    <source>
        <dbReference type="EMBL" id="CRG95349.1"/>
    </source>
</evidence>
<feature type="domain" description="Protein kinase" evidence="9">
    <location>
        <begin position="68"/>
        <end position="354"/>
    </location>
</feature>
<comment type="caution">
    <text evidence="10">The sequence shown here is derived from an EMBL/GenBank/DDBJ whole genome shotgun (WGS) entry which is preliminary data.</text>
</comment>
<dbReference type="GO" id="GO:0005737">
    <property type="term" value="C:cytoplasm"/>
    <property type="evidence" value="ECO:0007669"/>
    <property type="project" value="TreeGrafter"/>
</dbReference>
<accession>A0A1J1GWG5</accession>
<dbReference type="GO" id="GO:0050321">
    <property type="term" value="F:tau-protein kinase activity"/>
    <property type="evidence" value="ECO:0007669"/>
    <property type="project" value="UniProtKB-EC"/>
</dbReference>
<dbReference type="PANTHER" id="PTHR24057:SF0">
    <property type="entry name" value="PROTEIN KINASE SHAGGY-RELATED"/>
    <property type="match status" value="1"/>
</dbReference>
<dbReference type="InterPro" id="IPR000719">
    <property type="entry name" value="Prot_kinase_dom"/>
</dbReference>
<dbReference type="PROSITE" id="PS00108">
    <property type="entry name" value="PROTEIN_KINASE_ST"/>
    <property type="match status" value="1"/>
</dbReference>
<evidence type="ECO:0000256" key="2">
    <source>
        <dbReference type="ARBA" id="ARBA00022527"/>
    </source>
</evidence>
<evidence type="ECO:0000256" key="5">
    <source>
        <dbReference type="ARBA" id="ARBA00022777"/>
    </source>
</evidence>
<name>A0A1J1GWG5_PLAGA</name>
<sequence length="443" mass="51813">MKDWHIDDHINIYQENEKSNNKEYVTYNSCIINKSNENNSSSESSNNSKDQKHRILENEIHRSPNKAYRLGNIVGNGSFGVVYEAICLDTSEKVAIKKVLQDPQYKNRELMIMKNLNHVNIIYLKDYYYTESIKKNEKNIFLNVVMEYIPQTVHKYMKYYSRNNQSIPIFLVKLYSYQLCRALAYLHAKLICHRDLKPQNLLIDPKTHTLKLCDFGSAKNLLVGQRSVSYICSRFYRAPELMLGSTNYTTHIDLWSLGCIIAEMILGFPLFSGQSSVDQLVRIIQVLGTPTEEQMKEMNPNYADVKFPDVKPKDLKKIFPKSTSEDAINLVSRFLKYEPLKRLSSIEALSDPFFDELRDPSIKLPKYIDKLPELFNFCEEEIKVMSDECRKKVLPKHLYEKYEYLMNEHNNNNSVNENINKEFNESNMENNQSNNKSHLIIES</sequence>
<evidence type="ECO:0000256" key="1">
    <source>
        <dbReference type="ARBA" id="ARBA00005527"/>
    </source>
</evidence>
<dbReference type="GeneID" id="39728638"/>
<dbReference type="SMART" id="SM00220">
    <property type="entry name" value="S_TKc"/>
    <property type="match status" value="1"/>
</dbReference>
<proteinExistence type="inferred from homology"/>
<keyword evidence="6 7" id="KW-0067">ATP-binding</keyword>
<dbReference type="InterPro" id="IPR017441">
    <property type="entry name" value="Protein_kinase_ATP_BS"/>
</dbReference>
<dbReference type="Proteomes" id="UP000220797">
    <property type="component" value="Unassembled WGS sequence"/>
</dbReference>
<dbReference type="RefSeq" id="XP_028528160.1">
    <property type="nucleotide sequence ID" value="XM_028671515.1"/>
</dbReference>
<dbReference type="EC" id="2.7.11.26" evidence="10"/>
<dbReference type="AlphaFoldDB" id="A0A1J1GWG5"/>
<dbReference type="PROSITE" id="PS50011">
    <property type="entry name" value="PROTEIN_KINASE_DOM"/>
    <property type="match status" value="1"/>
</dbReference>
<dbReference type="GO" id="GO:0005634">
    <property type="term" value="C:nucleus"/>
    <property type="evidence" value="ECO:0007669"/>
    <property type="project" value="TreeGrafter"/>
</dbReference>
<organism evidence="10 11">
    <name type="scientific">Plasmodium gallinaceum</name>
    <dbReference type="NCBI Taxonomy" id="5849"/>
    <lineage>
        <taxon>Eukaryota</taxon>
        <taxon>Sar</taxon>
        <taxon>Alveolata</taxon>
        <taxon>Apicomplexa</taxon>
        <taxon>Aconoidasida</taxon>
        <taxon>Haemosporida</taxon>
        <taxon>Plasmodiidae</taxon>
        <taxon>Plasmodium</taxon>
        <taxon>Plasmodium (Haemamoeba)</taxon>
    </lineage>
</organism>
<evidence type="ECO:0000256" key="8">
    <source>
        <dbReference type="RuleBase" id="RU000304"/>
    </source>
</evidence>
<dbReference type="Gene3D" id="3.30.200.20">
    <property type="entry name" value="Phosphorylase Kinase, domain 1"/>
    <property type="match status" value="1"/>
</dbReference>
<dbReference type="PROSITE" id="PS00107">
    <property type="entry name" value="PROTEIN_KINASE_ATP"/>
    <property type="match status" value="1"/>
</dbReference>
<keyword evidence="2 8" id="KW-0723">Serine/threonine-protein kinase</keyword>
<dbReference type="OMA" id="MKTTMPM"/>
<dbReference type="SUPFAM" id="SSF56112">
    <property type="entry name" value="Protein kinase-like (PK-like)"/>
    <property type="match status" value="1"/>
</dbReference>
<dbReference type="InterPro" id="IPR050591">
    <property type="entry name" value="GSK-3"/>
</dbReference>
<dbReference type="InterPro" id="IPR011009">
    <property type="entry name" value="Kinase-like_dom_sf"/>
</dbReference>
<dbReference type="GO" id="GO:0005524">
    <property type="term" value="F:ATP binding"/>
    <property type="evidence" value="ECO:0007669"/>
    <property type="project" value="UniProtKB-UniRule"/>
</dbReference>
<dbReference type="CDD" id="cd14137">
    <property type="entry name" value="STKc_GSK3"/>
    <property type="match status" value="1"/>
</dbReference>
<evidence type="ECO:0000313" key="11">
    <source>
        <dbReference type="Proteomes" id="UP000220797"/>
    </source>
</evidence>
<feature type="binding site" evidence="7">
    <location>
        <position position="98"/>
    </location>
    <ligand>
        <name>ATP</name>
        <dbReference type="ChEBI" id="CHEBI:30616"/>
    </ligand>
</feature>
<evidence type="ECO:0000256" key="3">
    <source>
        <dbReference type="ARBA" id="ARBA00022679"/>
    </source>
</evidence>
<dbReference type="InterPro" id="IPR008271">
    <property type="entry name" value="Ser/Thr_kinase_AS"/>
</dbReference>
<keyword evidence="5 10" id="KW-0418">Kinase</keyword>
<keyword evidence="3 10" id="KW-0808">Transferase</keyword>
<gene>
    <name evidence="10" type="primary">GSK3</name>
    <name evidence="10" type="ORF">PGAL8A_00011600</name>
</gene>
<evidence type="ECO:0000256" key="4">
    <source>
        <dbReference type="ARBA" id="ARBA00022741"/>
    </source>
</evidence>
<dbReference type="PANTHER" id="PTHR24057">
    <property type="entry name" value="GLYCOGEN SYNTHASE KINASE-3 ALPHA"/>
    <property type="match status" value="1"/>
</dbReference>
<evidence type="ECO:0000256" key="6">
    <source>
        <dbReference type="ARBA" id="ARBA00022840"/>
    </source>
</evidence>
<comment type="similarity">
    <text evidence="1">Belongs to the protein kinase superfamily. CMGC Ser/Thr protein kinase family. GSK-3 subfamily.</text>
</comment>
<dbReference type="InterPro" id="IPR039192">
    <property type="entry name" value="STKc_GSK3"/>
</dbReference>
<keyword evidence="11" id="KW-1185">Reference proteome</keyword>
<dbReference type="Pfam" id="PF00069">
    <property type="entry name" value="Pkinase"/>
    <property type="match status" value="1"/>
</dbReference>
<dbReference type="GO" id="GO:0030154">
    <property type="term" value="P:cell differentiation"/>
    <property type="evidence" value="ECO:0007669"/>
    <property type="project" value="TreeGrafter"/>
</dbReference>
<dbReference type="VEuPathDB" id="PlasmoDB:PGAL8A_00011600"/>
<evidence type="ECO:0000259" key="9">
    <source>
        <dbReference type="PROSITE" id="PS50011"/>
    </source>
</evidence>
<evidence type="ECO:0000256" key="7">
    <source>
        <dbReference type="PROSITE-ProRule" id="PRU10141"/>
    </source>
</evidence>
<dbReference type="Gene3D" id="1.10.510.10">
    <property type="entry name" value="Transferase(Phosphotransferase) domain 1"/>
    <property type="match status" value="1"/>
</dbReference>
<keyword evidence="4 7" id="KW-0547">Nucleotide-binding</keyword>
<reference evidence="10" key="1">
    <citation type="submission" date="2015-04" db="EMBL/GenBank/DDBJ databases">
        <authorList>
            <consortium name="Pathogen Informatics"/>
        </authorList>
    </citation>
    <scope>NUCLEOTIDE SEQUENCE [LARGE SCALE GENOMIC DNA]</scope>
    <source>
        <strain evidence="10">8A</strain>
    </source>
</reference>
<dbReference type="OrthoDB" id="272141at2759"/>
<protein>
    <submittedName>
        <fullName evidence="10">Glycogen synthase kinase 3, putative</fullName>
        <ecNumber evidence="10">2.7.11.26</ecNumber>
    </submittedName>
</protein>
<dbReference type="FunFam" id="1.10.510.10:FF:000082">
    <property type="entry name" value="Shaggy-related protein kinase kappa"/>
    <property type="match status" value="1"/>
</dbReference>
<dbReference type="GO" id="GO:0007165">
    <property type="term" value="P:signal transduction"/>
    <property type="evidence" value="ECO:0007669"/>
    <property type="project" value="TreeGrafter"/>
</dbReference>